<reference evidence="9" key="1">
    <citation type="submission" date="2021-09" db="EMBL/GenBank/DDBJ databases">
        <authorList>
            <consortium name="AG Swart"/>
            <person name="Singh M."/>
            <person name="Singh A."/>
            <person name="Seah K."/>
            <person name="Emmerich C."/>
        </authorList>
    </citation>
    <scope>NUCLEOTIDE SEQUENCE</scope>
    <source>
        <strain evidence="9">ATCC30299</strain>
    </source>
</reference>
<dbReference type="InterPro" id="IPR000222">
    <property type="entry name" value="PP2C_BS"/>
</dbReference>
<keyword evidence="10" id="KW-1185">Reference proteome</keyword>
<organism evidence="9 10">
    <name type="scientific">Blepharisma stoltei</name>
    <dbReference type="NCBI Taxonomy" id="1481888"/>
    <lineage>
        <taxon>Eukaryota</taxon>
        <taxon>Sar</taxon>
        <taxon>Alveolata</taxon>
        <taxon>Ciliophora</taxon>
        <taxon>Postciliodesmatophora</taxon>
        <taxon>Heterotrichea</taxon>
        <taxon>Heterotrichida</taxon>
        <taxon>Blepharismidae</taxon>
        <taxon>Blepharisma</taxon>
    </lineage>
</organism>
<evidence type="ECO:0000259" key="8">
    <source>
        <dbReference type="PROSITE" id="PS51746"/>
    </source>
</evidence>
<dbReference type="PROSITE" id="PS51746">
    <property type="entry name" value="PPM_2"/>
    <property type="match status" value="1"/>
</dbReference>
<keyword evidence="5" id="KW-0472">Membrane</keyword>
<feature type="domain" description="PPM-type phosphatase" evidence="8">
    <location>
        <begin position="107"/>
        <end position="379"/>
    </location>
</feature>
<dbReference type="GO" id="GO:0004722">
    <property type="term" value="F:protein serine/threonine phosphatase activity"/>
    <property type="evidence" value="ECO:0007669"/>
    <property type="project" value="InterPro"/>
</dbReference>
<feature type="region of interest" description="Disordered" evidence="7">
    <location>
        <begin position="1"/>
        <end position="24"/>
    </location>
</feature>
<dbReference type="EMBL" id="CAJZBQ010000011">
    <property type="protein sequence ID" value="CAG9313651.1"/>
    <property type="molecule type" value="Genomic_DNA"/>
</dbReference>
<dbReference type="InterPro" id="IPR036457">
    <property type="entry name" value="PPM-type-like_dom_sf"/>
</dbReference>
<evidence type="ECO:0000313" key="9">
    <source>
        <dbReference type="EMBL" id="CAG9313651.1"/>
    </source>
</evidence>
<evidence type="ECO:0000256" key="1">
    <source>
        <dbReference type="ARBA" id="ARBA00004170"/>
    </source>
</evidence>
<accession>A0AAU9IIN4</accession>
<dbReference type="SUPFAM" id="SSF81606">
    <property type="entry name" value="PP2C-like"/>
    <property type="match status" value="1"/>
</dbReference>
<gene>
    <name evidence="9" type="ORF">BSTOLATCC_MIC9460</name>
</gene>
<evidence type="ECO:0000256" key="2">
    <source>
        <dbReference type="ARBA" id="ARBA00022723"/>
    </source>
</evidence>
<dbReference type="CDD" id="cd00143">
    <property type="entry name" value="PP2Cc"/>
    <property type="match status" value="1"/>
</dbReference>
<comment type="caution">
    <text evidence="9">The sequence shown here is derived from an EMBL/GenBank/DDBJ whole genome shotgun (WGS) entry which is preliminary data.</text>
</comment>
<evidence type="ECO:0000256" key="3">
    <source>
        <dbReference type="ARBA" id="ARBA00022801"/>
    </source>
</evidence>
<dbReference type="Proteomes" id="UP001162131">
    <property type="component" value="Unassembled WGS sequence"/>
</dbReference>
<keyword evidence="2" id="KW-0479">Metal-binding</keyword>
<dbReference type="PANTHER" id="PTHR47992">
    <property type="entry name" value="PROTEIN PHOSPHATASE"/>
    <property type="match status" value="1"/>
</dbReference>
<keyword evidence="4 6" id="KW-0904">Protein phosphatase</keyword>
<evidence type="ECO:0000256" key="7">
    <source>
        <dbReference type="SAM" id="MobiDB-lite"/>
    </source>
</evidence>
<name>A0AAU9IIN4_9CILI</name>
<keyword evidence="3 6" id="KW-0378">Hydrolase</keyword>
<evidence type="ECO:0000256" key="4">
    <source>
        <dbReference type="ARBA" id="ARBA00022912"/>
    </source>
</evidence>
<evidence type="ECO:0000313" key="10">
    <source>
        <dbReference type="Proteomes" id="UP001162131"/>
    </source>
</evidence>
<dbReference type="Pfam" id="PF00481">
    <property type="entry name" value="PP2C"/>
    <property type="match status" value="1"/>
</dbReference>
<comment type="subcellular location">
    <subcellularLocation>
        <location evidence="1">Membrane</location>
        <topology evidence="1">Peripheral membrane protein</topology>
    </subcellularLocation>
</comment>
<proteinExistence type="inferred from homology"/>
<dbReference type="PROSITE" id="PS01032">
    <property type="entry name" value="PPM_1"/>
    <property type="match status" value="1"/>
</dbReference>
<comment type="similarity">
    <text evidence="6">Belongs to the PP2C family.</text>
</comment>
<dbReference type="InterPro" id="IPR001932">
    <property type="entry name" value="PPM-type_phosphatase-like_dom"/>
</dbReference>
<dbReference type="InterPro" id="IPR015655">
    <property type="entry name" value="PP2C"/>
</dbReference>
<evidence type="ECO:0000256" key="6">
    <source>
        <dbReference type="RuleBase" id="RU003465"/>
    </source>
</evidence>
<evidence type="ECO:0000256" key="5">
    <source>
        <dbReference type="ARBA" id="ARBA00023136"/>
    </source>
</evidence>
<dbReference type="GO" id="GO:0016020">
    <property type="term" value="C:membrane"/>
    <property type="evidence" value="ECO:0007669"/>
    <property type="project" value="UniProtKB-SubCell"/>
</dbReference>
<dbReference type="Gene3D" id="3.60.40.10">
    <property type="entry name" value="PPM-type phosphatase domain"/>
    <property type="match status" value="1"/>
</dbReference>
<dbReference type="SMART" id="SM00332">
    <property type="entry name" value="PP2Cc"/>
    <property type="match status" value="1"/>
</dbReference>
<protein>
    <recommendedName>
        <fullName evidence="8">PPM-type phosphatase domain-containing protein</fullName>
    </recommendedName>
</protein>
<dbReference type="AlphaFoldDB" id="A0AAU9IIN4"/>
<sequence length="388" mass="43610">MGLCFPRSKDDRSPSTKSLNSPSIDEYLPRRLSVVPINNTPSAEDPFCNSPGLSPQDFKDFNNRRSYPSRSVLKIEGKMGSRHQKSFEGKRVNIIGDSGPEIMRKLGIAVTCKKGLKLNLPNQDDFTIVIDENCYYFGVFDGHGNDGHEVSNYVRRYLPMQIMAHDLFEIDILRAFTDCYLKINQTLETLGSGKDAEFDTLLSGTTATSIIVKNNHLYIGHVGDSRAILGLKREDGYEAFRVTIDHKPMLPEEKKRIESKKGQVKRLDNDIPYRIFVKDQNYPGLSTSRALGDLLAQKVGVIPDPQICEMEISINTEYLIICSDGVWEFISDQEALETVASFGKNVELAVEALATLAYERWIENEKDISDDITVIIVLMPSLLNFGNV</sequence>
<dbReference type="GO" id="GO:0046872">
    <property type="term" value="F:metal ion binding"/>
    <property type="evidence" value="ECO:0007669"/>
    <property type="project" value="UniProtKB-KW"/>
</dbReference>